<comment type="caution">
    <text evidence="1">The sequence shown here is derived from an EMBL/GenBank/DDBJ whole genome shotgun (WGS) entry which is preliminary data.</text>
</comment>
<name>A0A8T0GBI7_CERPU</name>
<keyword evidence="2" id="KW-1185">Reference proteome</keyword>
<evidence type="ECO:0000313" key="1">
    <source>
        <dbReference type="EMBL" id="KAG0555857.1"/>
    </source>
</evidence>
<proteinExistence type="predicted"/>
<gene>
    <name evidence="1" type="ORF">KC19_11G008700</name>
</gene>
<reference evidence="1 2" key="1">
    <citation type="submission" date="2020-06" db="EMBL/GenBank/DDBJ databases">
        <title>WGS assembly of Ceratodon purpureus strain R40.</title>
        <authorList>
            <person name="Carey S.B."/>
            <person name="Jenkins J."/>
            <person name="Shu S."/>
            <person name="Lovell J.T."/>
            <person name="Sreedasyam A."/>
            <person name="Maumus F."/>
            <person name="Tiley G.P."/>
            <person name="Fernandez-Pozo N."/>
            <person name="Barry K."/>
            <person name="Chen C."/>
            <person name="Wang M."/>
            <person name="Lipzen A."/>
            <person name="Daum C."/>
            <person name="Saski C.A."/>
            <person name="Payton A.C."/>
            <person name="Mcbreen J.C."/>
            <person name="Conrad R.E."/>
            <person name="Kollar L.M."/>
            <person name="Olsson S."/>
            <person name="Huttunen S."/>
            <person name="Landis J.B."/>
            <person name="Wickett N.J."/>
            <person name="Johnson M.G."/>
            <person name="Rensing S.A."/>
            <person name="Grimwood J."/>
            <person name="Schmutz J."/>
            <person name="Mcdaniel S.F."/>
        </authorList>
    </citation>
    <scope>NUCLEOTIDE SEQUENCE [LARGE SCALE GENOMIC DNA]</scope>
    <source>
        <strain evidence="1 2">R40</strain>
    </source>
</reference>
<dbReference type="EMBL" id="CM026432">
    <property type="protein sequence ID" value="KAG0555857.1"/>
    <property type="molecule type" value="Genomic_DNA"/>
</dbReference>
<organism evidence="1 2">
    <name type="scientific">Ceratodon purpureus</name>
    <name type="common">Fire moss</name>
    <name type="synonym">Dicranum purpureum</name>
    <dbReference type="NCBI Taxonomy" id="3225"/>
    <lineage>
        <taxon>Eukaryota</taxon>
        <taxon>Viridiplantae</taxon>
        <taxon>Streptophyta</taxon>
        <taxon>Embryophyta</taxon>
        <taxon>Bryophyta</taxon>
        <taxon>Bryophytina</taxon>
        <taxon>Bryopsida</taxon>
        <taxon>Dicranidae</taxon>
        <taxon>Pseudoditrichales</taxon>
        <taxon>Ditrichaceae</taxon>
        <taxon>Ceratodon</taxon>
    </lineage>
</organism>
<evidence type="ECO:0000313" key="2">
    <source>
        <dbReference type="Proteomes" id="UP000822688"/>
    </source>
</evidence>
<dbReference type="Proteomes" id="UP000822688">
    <property type="component" value="Chromosome 11"/>
</dbReference>
<protein>
    <submittedName>
        <fullName evidence="1">Uncharacterized protein</fullName>
    </submittedName>
</protein>
<dbReference type="AlphaFoldDB" id="A0A8T0GBI7"/>
<sequence length="49" mass="5705">MLILCTWTPVLSNQLMLVLISEEFVDSLPRFGLCPYYERCTSDIGFNFQ</sequence>
<accession>A0A8T0GBI7</accession>